<gene>
    <name evidence="5" type="ORF">V6N12_030583</name>
</gene>
<evidence type="ECO:0000259" key="4">
    <source>
        <dbReference type="Pfam" id="PF00082"/>
    </source>
</evidence>
<dbReference type="PROSITE" id="PS51892">
    <property type="entry name" value="SUBTILASE"/>
    <property type="match status" value="1"/>
</dbReference>
<feature type="domain" description="Peptidase S8/S53" evidence="4">
    <location>
        <begin position="48"/>
        <end position="135"/>
    </location>
</feature>
<comment type="caution">
    <text evidence="3">Lacks conserved residue(s) required for the propagation of feature annotation.</text>
</comment>
<evidence type="ECO:0000256" key="1">
    <source>
        <dbReference type="ARBA" id="ARBA00011073"/>
    </source>
</evidence>
<evidence type="ECO:0000256" key="3">
    <source>
        <dbReference type="PROSITE-ProRule" id="PRU01240"/>
    </source>
</evidence>
<comment type="similarity">
    <text evidence="1 3">Belongs to the peptidase S8 family.</text>
</comment>
<name>A0ABR1ZYK1_9ROSI</name>
<organism evidence="5 6">
    <name type="scientific">Hibiscus sabdariffa</name>
    <name type="common">roselle</name>
    <dbReference type="NCBI Taxonomy" id="183260"/>
    <lineage>
        <taxon>Eukaryota</taxon>
        <taxon>Viridiplantae</taxon>
        <taxon>Streptophyta</taxon>
        <taxon>Embryophyta</taxon>
        <taxon>Tracheophyta</taxon>
        <taxon>Spermatophyta</taxon>
        <taxon>Magnoliopsida</taxon>
        <taxon>eudicotyledons</taxon>
        <taxon>Gunneridae</taxon>
        <taxon>Pentapetalae</taxon>
        <taxon>rosids</taxon>
        <taxon>malvids</taxon>
        <taxon>Malvales</taxon>
        <taxon>Malvaceae</taxon>
        <taxon>Malvoideae</taxon>
        <taxon>Hibiscus</taxon>
    </lineage>
</organism>
<protein>
    <recommendedName>
        <fullName evidence="4">Peptidase S8/S53 domain-containing protein</fullName>
    </recommendedName>
</protein>
<dbReference type="Gene3D" id="3.40.50.200">
    <property type="entry name" value="Peptidase S8/S53 domain"/>
    <property type="match status" value="1"/>
</dbReference>
<dbReference type="InterPro" id="IPR036852">
    <property type="entry name" value="Peptidase_S8/S53_dom_sf"/>
</dbReference>
<keyword evidence="6" id="KW-1185">Reference proteome</keyword>
<dbReference type="InterPro" id="IPR045051">
    <property type="entry name" value="SBT"/>
</dbReference>
<evidence type="ECO:0000313" key="5">
    <source>
        <dbReference type="EMBL" id="KAK8485522.1"/>
    </source>
</evidence>
<dbReference type="SUPFAM" id="SSF52743">
    <property type="entry name" value="Subtilisin-like"/>
    <property type="match status" value="1"/>
</dbReference>
<proteinExistence type="inferred from homology"/>
<dbReference type="PANTHER" id="PTHR10795">
    <property type="entry name" value="PROPROTEIN CONVERTASE SUBTILISIN/KEXIN"/>
    <property type="match status" value="1"/>
</dbReference>
<accession>A0ABR1ZYK1</accession>
<dbReference type="InterPro" id="IPR000209">
    <property type="entry name" value="Peptidase_S8/S53_dom"/>
</dbReference>
<dbReference type="Pfam" id="PF00082">
    <property type="entry name" value="Peptidase_S8"/>
    <property type="match status" value="1"/>
</dbReference>
<evidence type="ECO:0000256" key="2">
    <source>
        <dbReference type="ARBA" id="ARBA00022729"/>
    </source>
</evidence>
<dbReference type="PROSITE" id="PS00137">
    <property type="entry name" value="SUBTILASE_HIS"/>
    <property type="match status" value="1"/>
</dbReference>
<reference evidence="5 6" key="1">
    <citation type="journal article" date="2024" name="G3 (Bethesda)">
        <title>Genome assembly of Hibiscus sabdariffa L. provides insights into metabolisms of medicinal natural products.</title>
        <authorList>
            <person name="Kim T."/>
        </authorList>
    </citation>
    <scope>NUCLEOTIDE SEQUENCE [LARGE SCALE GENOMIC DNA]</scope>
    <source>
        <strain evidence="5">TK-2024</strain>
        <tissue evidence="5">Old leaves</tissue>
    </source>
</reference>
<evidence type="ECO:0000313" key="6">
    <source>
        <dbReference type="Proteomes" id="UP001472677"/>
    </source>
</evidence>
<dbReference type="InterPro" id="IPR022398">
    <property type="entry name" value="Peptidase_S8_His-AS"/>
</dbReference>
<sequence length="139" mass="15636">MSFPSLTTLQCSFFFKDHHRELHTIRSPQFLGLRNQHRLWLDSDYGCDVRIGVFDTGFVAKNYYNKLIRARLFPKGHEAAVGQGCPIVGINQTFKFMSLRDADGHGTHIASTVAGSHTFHASMRDYAAGIAKGVHLKRD</sequence>
<dbReference type="EMBL" id="JBBPBM010001277">
    <property type="protein sequence ID" value="KAK8485522.1"/>
    <property type="molecule type" value="Genomic_DNA"/>
</dbReference>
<comment type="caution">
    <text evidence="5">The sequence shown here is derived from an EMBL/GenBank/DDBJ whole genome shotgun (WGS) entry which is preliminary data.</text>
</comment>
<keyword evidence="2" id="KW-0732">Signal</keyword>
<dbReference type="Proteomes" id="UP001472677">
    <property type="component" value="Unassembled WGS sequence"/>
</dbReference>